<evidence type="ECO:0000313" key="1">
    <source>
        <dbReference type="EMBL" id="SFN75903.1"/>
    </source>
</evidence>
<gene>
    <name evidence="1" type="ORF">SAMN05421738_1421</name>
</gene>
<keyword evidence="2" id="KW-1185">Reference proteome</keyword>
<evidence type="ECO:0000313" key="2">
    <source>
        <dbReference type="Proteomes" id="UP000199149"/>
    </source>
</evidence>
<organism evidence="1 2">
    <name type="scientific">Algoriella xinjiangensis</name>
    <dbReference type="NCBI Taxonomy" id="684065"/>
    <lineage>
        <taxon>Bacteria</taxon>
        <taxon>Pseudomonadati</taxon>
        <taxon>Bacteroidota</taxon>
        <taxon>Flavobacteriia</taxon>
        <taxon>Flavobacteriales</taxon>
        <taxon>Weeksellaceae</taxon>
        <taxon>Algoriella</taxon>
    </lineage>
</organism>
<protein>
    <recommendedName>
        <fullName evidence="3">Outer membrane protein beta-barrel domain-containing protein</fullName>
    </recommendedName>
</protein>
<proteinExistence type="predicted"/>
<name>A0A1I5BMG5_9FLAO</name>
<evidence type="ECO:0008006" key="3">
    <source>
        <dbReference type="Google" id="ProtNLM"/>
    </source>
</evidence>
<dbReference type="STRING" id="684065.SAMN05421738_1421"/>
<dbReference type="AlphaFoldDB" id="A0A1I5BMG5"/>
<dbReference type="Proteomes" id="UP000199149">
    <property type="component" value="Unassembled WGS sequence"/>
</dbReference>
<dbReference type="EMBL" id="FOUZ01000042">
    <property type="protein sequence ID" value="SFN75903.1"/>
    <property type="molecule type" value="Genomic_DNA"/>
</dbReference>
<reference evidence="2" key="1">
    <citation type="submission" date="2016-10" db="EMBL/GenBank/DDBJ databases">
        <authorList>
            <person name="Varghese N."/>
            <person name="Submissions S."/>
        </authorList>
    </citation>
    <scope>NUCLEOTIDE SEQUENCE [LARGE SCALE GENOMIC DNA]</scope>
    <source>
        <strain evidence="2">XJ109</strain>
    </source>
</reference>
<dbReference type="OrthoDB" id="883248at2"/>
<sequence>MKLTKFFLLLPFLGNAQQSNDTYRNSGVIEIGTHGLSVGYDILIGNKSFLNFETGVGGGYNLNDDAVSYVFNFSKPTPYVKSSYSFFYNKDKRITKGKSLKNNSGNFIEVQLKYSFGNKNDIDLNKSLLTDLHWGIQRSIGSNFYFRTHVGIGYLQDFDLSKGNLTPTLGFKFGYNLL</sequence>
<dbReference type="RefSeq" id="WP_092910814.1">
    <property type="nucleotide sequence ID" value="NZ_FOUZ01000042.1"/>
</dbReference>
<accession>A0A1I5BMG5</accession>